<dbReference type="GO" id="GO:0004843">
    <property type="term" value="F:cysteine-type deubiquitinase activity"/>
    <property type="evidence" value="ECO:0007669"/>
    <property type="project" value="UniProtKB-UniRule"/>
</dbReference>
<evidence type="ECO:0000313" key="10">
    <source>
        <dbReference type="Proteomes" id="UP000275408"/>
    </source>
</evidence>
<keyword evidence="3 7" id="KW-0645">Protease</keyword>
<dbReference type="Proteomes" id="UP000275408">
    <property type="component" value="Unassembled WGS sequence"/>
</dbReference>
<dbReference type="OrthoDB" id="2248014at2759"/>
<evidence type="ECO:0000256" key="3">
    <source>
        <dbReference type="ARBA" id="ARBA00022670"/>
    </source>
</evidence>
<reference evidence="9 10" key="1">
    <citation type="journal article" date="2018" name="Sci. Rep.">
        <title>Comparative analysis of the Pocillopora damicornis genome highlights role of immune system in coral evolution.</title>
        <authorList>
            <person name="Cunning R."/>
            <person name="Bay R.A."/>
            <person name="Gillette P."/>
            <person name="Baker A.C."/>
            <person name="Traylor-Knowles N."/>
        </authorList>
    </citation>
    <scope>NUCLEOTIDE SEQUENCE [LARGE SCALE GENOMIC DNA]</scope>
    <source>
        <strain evidence="9">RSMAS</strain>
        <tissue evidence="9">Whole animal</tissue>
    </source>
</reference>
<evidence type="ECO:0000256" key="2">
    <source>
        <dbReference type="ARBA" id="ARBA00009085"/>
    </source>
</evidence>
<dbReference type="OMA" id="CEREGND"/>
<name>A0A3M6UEM4_POCDA</name>
<protein>
    <recommendedName>
        <fullName evidence="7">Ubiquitin carboxyl-terminal hydrolase</fullName>
        <ecNumber evidence="7">3.4.19.12</ecNumber>
    </recommendedName>
</protein>
<proteinExistence type="inferred from homology"/>
<dbReference type="AlphaFoldDB" id="A0A3M6UEM4"/>
<feature type="domain" description="USP" evidence="8">
    <location>
        <begin position="49"/>
        <end position="454"/>
    </location>
</feature>
<dbReference type="EMBL" id="RCHS01001704">
    <property type="protein sequence ID" value="RMX52036.1"/>
    <property type="molecule type" value="Genomic_DNA"/>
</dbReference>
<dbReference type="InterPro" id="IPR038765">
    <property type="entry name" value="Papain-like_cys_pep_sf"/>
</dbReference>
<dbReference type="InterPro" id="IPR001394">
    <property type="entry name" value="Peptidase_C19_UCH"/>
</dbReference>
<evidence type="ECO:0000259" key="8">
    <source>
        <dbReference type="PROSITE" id="PS50235"/>
    </source>
</evidence>
<evidence type="ECO:0000256" key="5">
    <source>
        <dbReference type="ARBA" id="ARBA00022801"/>
    </source>
</evidence>
<dbReference type="EC" id="3.4.19.12" evidence="7"/>
<dbReference type="GO" id="GO:0005829">
    <property type="term" value="C:cytosol"/>
    <property type="evidence" value="ECO:0007669"/>
    <property type="project" value="TreeGrafter"/>
</dbReference>
<dbReference type="Gene3D" id="3.90.70.10">
    <property type="entry name" value="Cysteine proteinases"/>
    <property type="match status" value="1"/>
</dbReference>
<organism evidence="9 10">
    <name type="scientific">Pocillopora damicornis</name>
    <name type="common">Cauliflower coral</name>
    <name type="synonym">Millepora damicornis</name>
    <dbReference type="NCBI Taxonomy" id="46731"/>
    <lineage>
        <taxon>Eukaryota</taxon>
        <taxon>Metazoa</taxon>
        <taxon>Cnidaria</taxon>
        <taxon>Anthozoa</taxon>
        <taxon>Hexacorallia</taxon>
        <taxon>Scleractinia</taxon>
        <taxon>Astrocoeniina</taxon>
        <taxon>Pocilloporidae</taxon>
        <taxon>Pocillopora</taxon>
    </lineage>
</organism>
<dbReference type="STRING" id="46731.A0A3M6UEM4"/>
<dbReference type="PANTHER" id="PTHR24006:SF888">
    <property type="entry name" value="UBIQUITIN CARBOXYL-TERMINAL HYDROLASE 30"/>
    <property type="match status" value="1"/>
</dbReference>
<dbReference type="GO" id="GO:0006508">
    <property type="term" value="P:proteolysis"/>
    <property type="evidence" value="ECO:0007669"/>
    <property type="project" value="UniProtKB-KW"/>
</dbReference>
<keyword evidence="10" id="KW-1185">Reference proteome</keyword>
<dbReference type="InterPro" id="IPR050164">
    <property type="entry name" value="Peptidase_C19"/>
</dbReference>
<gene>
    <name evidence="9" type="ORF">pdam_00003684</name>
</gene>
<comment type="caution">
    <text evidence="9">The sequence shown here is derived from an EMBL/GenBank/DDBJ whole genome shotgun (WGS) entry which is preliminary data.</text>
</comment>
<keyword evidence="5 7" id="KW-0378">Hydrolase</keyword>
<sequence>MVLKLDRVKSMDGRCATVFAAAAAIGASFYVFLAPDGKEKKKSRRDRPPGLVNLGNTCFMNSILQGIAFLPSFVAWLEDFSVDDDGKTFSSLGKELRTLVTALNNGCFEGDDVINPDFVLNALGSHGWVIPTDQQDAHEFFHVLSSTLNDEMGDLPNVMDLSDIAIIEKTDDSIDDNKSMVHRNKVPLSRKCKKLHLPFHGLLASQLVCKQCATKCPVKFDSYDSLSLSLPTTFQKGLRLEDLLRRFVCSETVDAVECHGCQQRQNTDDSTSSIRTTFIKRLTLGKLPQCLCFHIQRTYWHSNGIPFKNNSFIKFPEFLNMKPFLYEPLDSDNFPKKDQGKEHPSKKLGSLTNGGLQLSAANGGYFNDYLDELVTSFANAGKKSTGQAVFKLMAVIVHMGTVDDGHYITYRRFELPQGNEQGSKWLYTSDELVEVTSRDQALSSCAYMLFYERANR</sequence>
<dbReference type="PANTHER" id="PTHR24006">
    <property type="entry name" value="UBIQUITIN CARBOXYL-TERMINAL HYDROLASE"/>
    <property type="match status" value="1"/>
</dbReference>
<keyword evidence="4 7" id="KW-0833">Ubl conjugation pathway</keyword>
<dbReference type="PROSITE" id="PS00973">
    <property type="entry name" value="USP_2"/>
    <property type="match status" value="1"/>
</dbReference>
<accession>A0A3M6UEM4</accession>
<dbReference type="Pfam" id="PF00443">
    <property type="entry name" value="UCH"/>
    <property type="match status" value="1"/>
</dbReference>
<comment type="similarity">
    <text evidence="2 7">Belongs to the peptidase C19 family.</text>
</comment>
<dbReference type="GO" id="GO:0005634">
    <property type="term" value="C:nucleus"/>
    <property type="evidence" value="ECO:0007669"/>
    <property type="project" value="TreeGrafter"/>
</dbReference>
<evidence type="ECO:0000256" key="6">
    <source>
        <dbReference type="ARBA" id="ARBA00022807"/>
    </source>
</evidence>
<dbReference type="PROSITE" id="PS00972">
    <property type="entry name" value="USP_1"/>
    <property type="match status" value="1"/>
</dbReference>
<evidence type="ECO:0000256" key="4">
    <source>
        <dbReference type="ARBA" id="ARBA00022786"/>
    </source>
</evidence>
<dbReference type="InterPro" id="IPR028889">
    <property type="entry name" value="USP"/>
</dbReference>
<dbReference type="PROSITE" id="PS50235">
    <property type="entry name" value="USP_3"/>
    <property type="match status" value="1"/>
</dbReference>
<evidence type="ECO:0000256" key="7">
    <source>
        <dbReference type="RuleBase" id="RU366025"/>
    </source>
</evidence>
<evidence type="ECO:0000313" key="9">
    <source>
        <dbReference type="EMBL" id="RMX52036.1"/>
    </source>
</evidence>
<keyword evidence="6 7" id="KW-0788">Thiol protease</keyword>
<dbReference type="InterPro" id="IPR018200">
    <property type="entry name" value="USP_CS"/>
</dbReference>
<dbReference type="CDD" id="cd02662">
    <property type="entry name" value="Peptidase_C19F"/>
    <property type="match status" value="1"/>
</dbReference>
<evidence type="ECO:0000256" key="1">
    <source>
        <dbReference type="ARBA" id="ARBA00000707"/>
    </source>
</evidence>
<dbReference type="SUPFAM" id="SSF54001">
    <property type="entry name" value="Cysteine proteinases"/>
    <property type="match status" value="1"/>
</dbReference>
<comment type="catalytic activity">
    <reaction evidence="1 7">
        <text>Thiol-dependent hydrolysis of ester, thioester, amide, peptide and isopeptide bonds formed by the C-terminal Gly of ubiquitin (a 76-residue protein attached to proteins as an intracellular targeting signal).</text>
        <dbReference type="EC" id="3.4.19.12"/>
    </reaction>
</comment>
<dbReference type="GO" id="GO:0016579">
    <property type="term" value="P:protein deubiquitination"/>
    <property type="evidence" value="ECO:0007669"/>
    <property type="project" value="InterPro"/>
</dbReference>